<dbReference type="EMBL" id="JBJQND010000005">
    <property type="protein sequence ID" value="KAL3877934.1"/>
    <property type="molecule type" value="Genomic_DNA"/>
</dbReference>
<feature type="chain" id="PRO_5044725225" evidence="2">
    <location>
        <begin position="23"/>
        <end position="128"/>
    </location>
</feature>
<evidence type="ECO:0000313" key="3">
    <source>
        <dbReference type="EMBL" id="KAL3877931.1"/>
    </source>
</evidence>
<keyword evidence="1" id="KW-0812">Transmembrane</keyword>
<dbReference type="EMBL" id="JBJQND010000005">
    <property type="protein sequence ID" value="KAL3877931.1"/>
    <property type="molecule type" value="Genomic_DNA"/>
</dbReference>
<keyword evidence="2" id="KW-0732">Signal</keyword>
<evidence type="ECO:0000313" key="4">
    <source>
        <dbReference type="EMBL" id="KAL3877934.1"/>
    </source>
</evidence>
<accession>A0ABD3WX54</accession>
<proteinExistence type="predicted"/>
<protein>
    <submittedName>
        <fullName evidence="3">Uncharacterized protein</fullName>
    </submittedName>
</protein>
<reference evidence="3 5" key="1">
    <citation type="submission" date="2024-11" db="EMBL/GenBank/DDBJ databases">
        <title>Chromosome-level genome assembly of the freshwater bivalve Anodonta woodiana.</title>
        <authorList>
            <person name="Chen X."/>
        </authorList>
    </citation>
    <scope>NUCLEOTIDE SEQUENCE [LARGE SCALE GENOMIC DNA]</scope>
    <source>
        <strain evidence="3">MN2024</strain>
        <tissue evidence="3">Gills</tissue>
    </source>
</reference>
<dbReference type="AlphaFoldDB" id="A0ABD3WX54"/>
<evidence type="ECO:0000313" key="5">
    <source>
        <dbReference type="Proteomes" id="UP001634394"/>
    </source>
</evidence>
<feature type="signal peptide" evidence="2">
    <location>
        <begin position="1"/>
        <end position="22"/>
    </location>
</feature>
<dbReference type="Proteomes" id="UP001634394">
    <property type="component" value="Unassembled WGS sequence"/>
</dbReference>
<comment type="caution">
    <text evidence="3">The sequence shown here is derived from an EMBL/GenBank/DDBJ whole genome shotgun (WGS) entry which is preliminary data.</text>
</comment>
<keyword evidence="1" id="KW-0472">Membrane</keyword>
<organism evidence="3 5">
    <name type="scientific">Sinanodonta woodiana</name>
    <name type="common">Chinese pond mussel</name>
    <name type="synonym">Anodonta woodiana</name>
    <dbReference type="NCBI Taxonomy" id="1069815"/>
    <lineage>
        <taxon>Eukaryota</taxon>
        <taxon>Metazoa</taxon>
        <taxon>Spiralia</taxon>
        <taxon>Lophotrochozoa</taxon>
        <taxon>Mollusca</taxon>
        <taxon>Bivalvia</taxon>
        <taxon>Autobranchia</taxon>
        <taxon>Heteroconchia</taxon>
        <taxon>Palaeoheterodonta</taxon>
        <taxon>Unionida</taxon>
        <taxon>Unionoidea</taxon>
        <taxon>Unionidae</taxon>
        <taxon>Unioninae</taxon>
        <taxon>Sinanodonta</taxon>
    </lineage>
</organism>
<keyword evidence="1" id="KW-1133">Transmembrane helix</keyword>
<evidence type="ECO:0000256" key="1">
    <source>
        <dbReference type="SAM" id="Phobius"/>
    </source>
</evidence>
<gene>
    <name evidence="3" type="ORF">ACJMK2_035572</name>
    <name evidence="4" type="ORF">ACJMK2_035575</name>
</gene>
<evidence type="ECO:0000256" key="2">
    <source>
        <dbReference type="SAM" id="SignalP"/>
    </source>
</evidence>
<name>A0ABD3WX54_SINWO</name>
<sequence length="128" mass="14709">MTLTRILTVLIFAVYAADYSNGCDWQRVSMCSQKIYDLYSLGSYTWTDLYFICRSDVIGYVKCSFEEGKACDVFSEYFKWINISSWTQMEQRCASIGLPILQNAAKQIFPSAMIIIGLFTAILVRKFL</sequence>
<keyword evidence="5" id="KW-1185">Reference proteome</keyword>
<feature type="transmembrane region" description="Helical" evidence="1">
    <location>
        <begin position="108"/>
        <end position="124"/>
    </location>
</feature>